<evidence type="ECO:0000313" key="2">
    <source>
        <dbReference type="EMBL" id="ADL13646.1"/>
    </source>
</evidence>
<dbReference type="Gene3D" id="3.40.50.300">
    <property type="entry name" value="P-loop containing nucleotide triphosphate hydrolases"/>
    <property type="match status" value="1"/>
</dbReference>
<dbReference type="GO" id="GO:0008146">
    <property type="term" value="F:sulfotransferase activity"/>
    <property type="evidence" value="ECO:0007669"/>
    <property type="project" value="InterPro"/>
</dbReference>
<name>D9QTS5_ACEAZ</name>
<dbReference type="SUPFAM" id="SSF52540">
    <property type="entry name" value="P-loop containing nucleoside triphosphate hydrolases"/>
    <property type="match status" value="1"/>
</dbReference>
<dbReference type="HOGENOM" id="CLU_978693_0_0_9"/>
<dbReference type="Pfam" id="PF00685">
    <property type="entry name" value="Sulfotransfer_1"/>
    <property type="match status" value="1"/>
</dbReference>
<dbReference type="EMBL" id="CP002105">
    <property type="protein sequence ID" value="ADL13646.1"/>
    <property type="molecule type" value="Genomic_DNA"/>
</dbReference>
<feature type="domain" description="Sulfotransferase" evidence="1">
    <location>
        <begin position="34"/>
        <end position="272"/>
    </location>
</feature>
<proteinExistence type="predicted"/>
<dbReference type="STRING" id="574087.Acear_2160"/>
<evidence type="ECO:0000313" key="3">
    <source>
        <dbReference type="Proteomes" id="UP000001661"/>
    </source>
</evidence>
<organism evidence="2 3">
    <name type="scientific">Acetohalobium arabaticum (strain ATCC 49924 / DSM 5501 / Z-7288)</name>
    <dbReference type="NCBI Taxonomy" id="574087"/>
    <lineage>
        <taxon>Bacteria</taxon>
        <taxon>Bacillati</taxon>
        <taxon>Bacillota</taxon>
        <taxon>Clostridia</taxon>
        <taxon>Halanaerobiales</taxon>
        <taxon>Halobacteroidaceae</taxon>
        <taxon>Acetohalobium</taxon>
    </lineage>
</organism>
<dbReference type="InterPro" id="IPR000863">
    <property type="entry name" value="Sulfotransferase_dom"/>
</dbReference>
<dbReference type="RefSeq" id="WP_013279087.1">
    <property type="nucleotide sequence ID" value="NC_014378.1"/>
</dbReference>
<dbReference type="eggNOG" id="ENOG5032X5N">
    <property type="taxonomic scope" value="Bacteria"/>
</dbReference>
<accession>D9QTS5</accession>
<evidence type="ECO:0000259" key="1">
    <source>
        <dbReference type="Pfam" id="PF00685"/>
    </source>
</evidence>
<sequence length="284" mass="34011">MSRKEALKSNWKYKMDKIGMRLRLLGQQDWGPIDKFFIVSTGRTGTHFFAKFLNEFSSVYAIHEPHPTFLRLAISYACGEITDLKAVKKVERCRRALCREVKRKDADIYVESNNRLFSLLPVLREVFEDIKVIHIVRDGRDYVRSGMSRNWYTKEDDGSRLRAVYFEDDKYQDKWDEMTRFEKVCWEWQKKDSFIWQSVKDIDDAITVKFEDIFKDNKFKGMYRIADYIGLSEDKTEKVINRMMNQKASSTTDYAIPHWTDWNQEMMDKFDRIAGGHMKNYYNY</sequence>
<dbReference type="KEGG" id="aar:Acear_2160"/>
<gene>
    <name evidence="2" type="ordered locus">Acear_2160</name>
</gene>
<protein>
    <recommendedName>
        <fullName evidence="1">Sulfotransferase domain-containing protein</fullName>
    </recommendedName>
</protein>
<keyword evidence="3" id="KW-1185">Reference proteome</keyword>
<dbReference type="Proteomes" id="UP000001661">
    <property type="component" value="Chromosome"/>
</dbReference>
<dbReference type="AlphaFoldDB" id="D9QTS5"/>
<dbReference type="InterPro" id="IPR027417">
    <property type="entry name" value="P-loop_NTPase"/>
</dbReference>
<reference evidence="2 3" key="1">
    <citation type="journal article" date="2010" name="Stand. Genomic Sci.">
        <title>Complete genome sequence of Acetohalobium arabaticum type strain (Z-7288).</title>
        <authorList>
            <person name="Sikorski J."/>
            <person name="Lapidus A."/>
            <person name="Chertkov O."/>
            <person name="Lucas S."/>
            <person name="Copeland A."/>
            <person name="Glavina Del Rio T."/>
            <person name="Nolan M."/>
            <person name="Tice H."/>
            <person name="Cheng J.F."/>
            <person name="Han C."/>
            <person name="Brambilla E."/>
            <person name="Pitluck S."/>
            <person name="Liolios K."/>
            <person name="Ivanova N."/>
            <person name="Mavromatis K."/>
            <person name="Mikhailova N."/>
            <person name="Pati A."/>
            <person name="Bruce D."/>
            <person name="Detter C."/>
            <person name="Tapia R."/>
            <person name="Goodwin L."/>
            <person name="Chen A."/>
            <person name="Palaniappan K."/>
            <person name="Land M."/>
            <person name="Hauser L."/>
            <person name="Chang Y.J."/>
            <person name="Jeffries C.D."/>
            <person name="Rohde M."/>
            <person name="Goker M."/>
            <person name="Spring S."/>
            <person name="Woyke T."/>
            <person name="Bristow J."/>
            <person name="Eisen J.A."/>
            <person name="Markowitz V."/>
            <person name="Hugenholtz P."/>
            <person name="Kyrpides N.C."/>
            <person name="Klenk H.P."/>
        </authorList>
    </citation>
    <scope>NUCLEOTIDE SEQUENCE [LARGE SCALE GENOMIC DNA]</scope>
    <source>
        <strain evidence="3">ATCC 49924 / DSM 5501 / Z-7288</strain>
    </source>
</reference>